<proteinExistence type="predicted"/>
<dbReference type="RefSeq" id="WP_198686035.1">
    <property type="nucleotide sequence ID" value="NZ_JAEIJD010000006.1"/>
</dbReference>
<dbReference type="InterPro" id="IPR036365">
    <property type="entry name" value="PGBD-like_sf"/>
</dbReference>
<reference evidence="3" key="1">
    <citation type="submission" date="2020-12" db="EMBL/GenBank/DDBJ databases">
        <title>Pontibaca salina gen. nov., sp. nov., isolated from marine sediment.</title>
        <authorList>
            <person name="Bo J."/>
            <person name="Wang S."/>
            <person name="Song X."/>
            <person name="Du Z."/>
        </authorList>
    </citation>
    <scope>NUCLEOTIDE SEQUENCE</scope>
    <source>
        <strain evidence="3">S1109L</strain>
    </source>
</reference>
<comment type="caution">
    <text evidence="3">The sequence shown here is derived from an EMBL/GenBank/DDBJ whole genome shotgun (WGS) entry which is preliminary data.</text>
</comment>
<organism evidence="3 4">
    <name type="scientific">Pontibaca salina</name>
    <dbReference type="NCBI Taxonomy" id="2795731"/>
    <lineage>
        <taxon>Bacteria</taxon>
        <taxon>Pseudomonadati</taxon>
        <taxon>Pseudomonadota</taxon>
        <taxon>Alphaproteobacteria</taxon>
        <taxon>Rhodobacterales</taxon>
        <taxon>Roseobacteraceae</taxon>
        <taxon>Pontibaca</taxon>
    </lineage>
</organism>
<dbReference type="InterPro" id="IPR002477">
    <property type="entry name" value="Peptidoglycan-bd-like"/>
</dbReference>
<protein>
    <submittedName>
        <fullName evidence="3">Peptidoglycan-binding protein</fullName>
    </submittedName>
</protein>
<feature type="region of interest" description="Disordered" evidence="1">
    <location>
        <begin position="52"/>
        <end position="75"/>
    </location>
</feature>
<dbReference type="SUPFAM" id="SSF47090">
    <property type="entry name" value="PGBD-like"/>
    <property type="match status" value="1"/>
</dbReference>
<feature type="domain" description="Peptidoglycan binding-like" evidence="2">
    <location>
        <begin position="79"/>
        <end position="123"/>
    </location>
</feature>
<dbReference type="Gene3D" id="1.10.101.10">
    <property type="entry name" value="PGBD-like superfamily/PGBD"/>
    <property type="match status" value="1"/>
</dbReference>
<dbReference type="Pfam" id="PF01471">
    <property type="entry name" value="PG_binding_1"/>
    <property type="match status" value="1"/>
</dbReference>
<feature type="compositionally biased region" description="Low complexity" evidence="1">
    <location>
        <begin position="53"/>
        <end position="63"/>
    </location>
</feature>
<name>A0A934HRA1_9RHOB</name>
<sequence length="437" mass="45906">MCVKKLGLALISASLIFIPVERVQAGDAGAALGGMLLGGIIVNEVHKNKQRQRAASSARAAQRSRTRSYVSSAQRAQNRQVQTALNYFGYNVGAVDGAIGRNTRAGVARYQGDMGYHTDGYLDDYERDFLINSYQRALASAHVAPYNAILASQGQRGLLRTYRNEQLGIATTPPPTSGPLMAVAPAAVPSQVPDVEVEAAQVPEAAVTEAGLPQFNFSQTARSVSDHCNEVNVLTASNGGITLAASVSDAEFALGEQFCLARAHAIVESKQITATIPDLTDTQIKSQCDGLTESMNSHVWGLENKSPDAVISETSEFLRDSGQPADQLIATGKVCLGVGYRNDDAKMALASAVLLSSVGQLGYAEAVSHHLRGGFGTAKASERQATSWMTQALKALNEGGVMAMGQSSERIAVLAAATGNDTAGDGATALPVFMTTK</sequence>
<dbReference type="EMBL" id="JAEIJD010000006">
    <property type="protein sequence ID" value="MBI6630007.1"/>
    <property type="molecule type" value="Genomic_DNA"/>
</dbReference>
<evidence type="ECO:0000256" key="1">
    <source>
        <dbReference type="SAM" id="MobiDB-lite"/>
    </source>
</evidence>
<dbReference type="Proteomes" id="UP000613255">
    <property type="component" value="Unassembled WGS sequence"/>
</dbReference>
<gene>
    <name evidence="3" type="ORF">JAO82_08930</name>
</gene>
<keyword evidence="4" id="KW-1185">Reference proteome</keyword>
<evidence type="ECO:0000313" key="3">
    <source>
        <dbReference type="EMBL" id="MBI6630007.1"/>
    </source>
</evidence>
<dbReference type="InterPro" id="IPR036366">
    <property type="entry name" value="PGBDSf"/>
</dbReference>
<accession>A0A934HRA1</accession>
<evidence type="ECO:0000259" key="2">
    <source>
        <dbReference type="Pfam" id="PF01471"/>
    </source>
</evidence>
<evidence type="ECO:0000313" key="4">
    <source>
        <dbReference type="Proteomes" id="UP000613255"/>
    </source>
</evidence>
<dbReference type="AlphaFoldDB" id="A0A934HRA1"/>